<dbReference type="PANTHER" id="PTHR37171">
    <property type="entry name" value="SERINE/THREONINE-PROTEIN KINASE YRZF-RELATED"/>
    <property type="match status" value="1"/>
</dbReference>
<feature type="chain" id="PRO_5042055570" description="Non-specific serine/threonine protein kinase" evidence="2">
    <location>
        <begin position="41"/>
        <end position="411"/>
    </location>
</feature>
<feature type="signal peptide" evidence="2">
    <location>
        <begin position="1"/>
        <end position="40"/>
    </location>
</feature>
<dbReference type="InterPro" id="IPR011009">
    <property type="entry name" value="Kinase-like_dom_sf"/>
</dbReference>
<dbReference type="AlphaFoldDB" id="A0AAD7CD41"/>
<evidence type="ECO:0000313" key="4">
    <source>
        <dbReference type="Proteomes" id="UP001221757"/>
    </source>
</evidence>
<dbReference type="InterPro" id="IPR008266">
    <property type="entry name" value="Tyr_kinase_AS"/>
</dbReference>
<dbReference type="EMBL" id="JARKIE010000391">
    <property type="protein sequence ID" value="KAJ7645821.1"/>
    <property type="molecule type" value="Genomic_DNA"/>
</dbReference>
<sequence length="411" mass="44125">MPLWHGFLRDARPPHPIRYPLRCFLLLSGLLLTYSPPVFDQRPRCIIRHSPILPLSGPNARPGFIALLIGMLLPSSAVPYPAFNTKSPTWQFFCKTVASPPQWMLIEPRYRLDAGSGGGNSGGGGEGGNGGPIDSGGGGGKSSGARDVPRNGGSQKRTHEPSTEGERDPKKPRMEEGKQSDATSDMHGVLTRGSYLILESPGGEVTRCAIWGVDDALEFMRSARPTPDITFSSQSELPTLALTNPLNSRRPGTVWAGVVAGRQVIVKRFQPAEYDELATELGAHQCLVPLWPKIVSCDAVIAPLDCAWMALVMEDRGLSIASRGGFAANPWHKLTNLYRTIEAVHAAGVKHGDLAARNVVVTPSGDLCLIDFGEATLEHLCAGQSCPELVLFQNIMDGEDGEDSEGNNSSS</sequence>
<reference evidence="3" key="1">
    <citation type="submission" date="2023-03" db="EMBL/GenBank/DDBJ databases">
        <title>Massive genome expansion in bonnet fungi (Mycena s.s.) driven by repeated elements and novel gene families across ecological guilds.</title>
        <authorList>
            <consortium name="Lawrence Berkeley National Laboratory"/>
            <person name="Harder C.B."/>
            <person name="Miyauchi S."/>
            <person name="Viragh M."/>
            <person name="Kuo A."/>
            <person name="Thoen E."/>
            <person name="Andreopoulos B."/>
            <person name="Lu D."/>
            <person name="Skrede I."/>
            <person name="Drula E."/>
            <person name="Henrissat B."/>
            <person name="Morin E."/>
            <person name="Kohler A."/>
            <person name="Barry K."/>
            <person name="LaButti K."/>
            <person name="Morin E."/>
            <person name="Salamov A."/>
            <person name="Lipzen A."/>
            <person name="Mereny Z."/>
            <person name="Hegedus B."/>
            <person name="Baldrian P."/>
            <person name="Stursova M."/>
            <person name="Weitz H."/>
            <person name="Taylor A."/>
            <person name="Grigoriev I.V."/>
            <person name="Nagy L.G."/>
            <person name="Martin F."/>
            <person name="Kauserud H."/>
        </authorList>
    </citation>
    <scope>NUCLEOTIDE SEQUENCE</scope>
    <source>
        <strain evidence="3">CBHHK067</strain>
    </source>
</reference>
<feature type="region of interest" description="Disordered" evidence="1">
    <location>
        <begin position="115"/>
        <end position="186"/>
    </location>
</feature>
<protein>
    <recommendedName>
        <fullName evidence="5">Non-specific serine/threonine protein kinase</fullName>
    </recommendedName>
</protein>
<dbReference type="PROSITE" id="PS00109">
    <property type="entry name" value="PROTEIN_KINASE_TYR"/>
    <property type="match status" value="1"/>
</dbReference>
<evidence type="ECO:0008006" key="5">
    <source>
        <dbReference type="Google" id="ProtNLM"/>
    </source>
</evidence>
<evidence type="ECO:0000313" key="3">
    <source>
        <dbReference type="EMBL" id="KAJ7645821.1"/>
    </source>
</evidence>
<name>A0AAD7CD41_MYCRO</name>
<keyword evidence="4" id="KW-1185">Reference proteome</keyword>
<comment type="caution">
    <text evidence="3">The sequence shown here is derived from an EMBL/GenBank/DDBJ whole genome shotgun (WGS) entry which is preliminary data.</text>
</comment>
<feature type="compositionally biased region" description="Basic and acidic residues" evidence="1">
    <location>
        <begin position="157"/>
        <end position="179"/>
    </location>
</feature>
<keyword evidence="2" id="KW-0732">Signal</keyword>
<dbReference type="Gene3D" id="1.10.510.10">
    <property type="entry name" value="Transferase(Phosphotransferase) domain 1"/>
    <property type="match status" value="1"/>
</dbReference>
<accession>A0AAD7CD41</accession>
<organism evidence="3 4">
    <name type="scientific">Mycena rosella</name>
    <name type="common">Pink bonnet</name>
    <name type="synonym">Agaricus rosellus</name>
    <dbReference type="NCBI Taxonomy" id="1033263"/>
    <lineage>
        <taxon>Eukaryota</taxon>
        <taxon>Fungi</taxon>
        <taxon>Dikarya</taxon>
        <taxon>Basidiomycota</taxon>
        <taxon>Agaricomycotina</taxon>
        <taxon>Agaricomycetes</taxon>
        <taxon>Agaricomycetidae</taxon>
        <taxon>Agaricales</taxon>
        <taxon>Marasmiineae</taxon>
        <taxon>Mycenaceae</taxon>
        <taxon>Mycena</taxon>
    </lineage>
</organism>
<dbReference type="GO" id="GO:0004672">
    <property type="term" value="F:protein kinase activity"/>
    <property type="evidence" value="ECO:0007669"/>
    <property type="project" value="InterPro"/>
</dbReference>
<proteinExistence type="predicted"/>
<gene>
    <name evidence="3" type="ORF">B0H17DRAFT_448257</name>
</gene>
<feature type="compositionally biased region" description="Gly residues" evidence="1">
    <location>
        <begin position="115"/>
        <end position="142"/>
    </location>
</feature>
<dbReference type="PANTHER" id="PTHR37171:SF1">
    <property type="entry name" value="SERINE_THREONINE-PROTEIN KINASE YRZF-RELATED"/>
    <property type="match status" value="1"/>
</dbReference>
<dbReference type="InterPro" id="IPR052396">
    <property type="entry name" value="Meiotic_Drive_Suppr_Kinase"/>
</dbReference>
<evidence type="ECO:0000256" key="1">
    <source>
        <dbReference type="SAM" id="MobiDB-lite"/>
    </source>
</evidence>
<dbReference type="SUPFAM" id="SSF56112">
    <property type="entry name" value="Protein kinase-like (PK-like)"/>
    <property type="match status" value="1"/>
</dbReference>
<dbReference type="Proteomes" id="UP001221757">
    <property type="component" value="Unassembled WGS sequence"/>
</dbReference>
<evidence type="ECO:0000256" key="2">
    <source>
        <dbReference type="SAM" id="SignalP"/>
    </source>
</evidence>